<evidence type="ECO:0000256" key="4">
    <source>
        <dbReference type="ARBA" id="ARBA00022692"/>
    </source>
</evidence>
<reference evidence="9" key="1">
    <citation type="journal article" date="2009" name="J. Bacteriol.">
        <title>Complete genome sequence of Erythrobacter litoralis HTCC2594.</title>
        <authorList>
            <person name="Oh H.M."/>
            <person name="Giovannoni S.J."/>
            <person name="Ferriera S."/>
            <person name="Johnson J."/>
            <person name="Cho J.C."/>
        </authorList>
    </citation>
    <scope>NUCLEOTIDE SEQUENCE [LARGE SCALE GENOMIC DNA]</scope>
    <source>
        <strain evidence="9">HTCC2594</strain>
    </source>
</reference>
<keyword evidence="6 7" id="KW-0472">Membrane</keyword>
<dbReference type="eggNOG" id="COG2244">
    <property type="taxonomic scope" value="Bacteria"/>
</dbReference>
<dbReference type="AlphaFoldDB" id="Q2N6D7"/>
<dbReference type="Pfam" id="PF13440">
    <property type="entry name" value="Polysacc_synt_3"/>
    <property type="match status" value="1"/>
</dbReference>
<dbReference type="GO" id="GO:0005886">
    <property type="term" value="C:plasma membrane"/>
    <property type="evidence" value="ECO:0007669"/>
    <property type="project" value="UniProtKB-SubCell"/>
</dbReference>
<feature type="transmembrane region" description="Helical" evidence="7">
    <location>
        <begin position="401"/>
        <end position="419"/>
    </location>
</feature>
<dbReference type="PANTHER" id="PTHR30250:SF10">
    <property type="entry name" value="LIPOPOLYSACCHARIDE BIOSYNTHESIS PROTEIN WZXC"/>
    <property type="match status" value="1"/>
</dbReference>
<keyword evidence="9" id="KW-1185">Reference proteome</keyword>
<feature type="transmembrane region" description="Helical" evidence="7">
    <location>
        <begin position="189"/>
        <end position="207"/>
    </location>
</feature>
<comment type="similarity">
    <text evidence="2">Belongs to the polysaccharide synthase family.</text>
</comment>
<dbReference type="PANTHER" id="PTHR30250">
    <property type="entry name" value="PST FAMILY PREDICTED COLANIC ACID TRANSPORTER"/>
    <property type="match status" value="1"/>
</dbReference>
<keyword evidence="3" id="KW-1003">Cell membrane</keyword>
<comment type="subcellular location">
    <subcellularLocation>
        <location evidence="1">Cell membrane</location>
        <topology evidence="1">Multi-pass membrane protein</topology>
    </subcellularLocation>
</comment>
<evidence type="ECO:0000313" key="9">
    <source>
        <dbReference type="Proteomes" id="UP000008808"/>
    </source>
</evidence>
<dbReference type="RefSeq" id="WP_011415576.1">
    <property type="nucleotide sequence ID" value="NC_007722.1"/>
</dbReference>
<sequence>MLTALRGAFDKIGQSRFVRNAAVLMGGTLVAQAIPVLISPILTRLYTPAELGVFAVYFSLTMFLAVIATGRYDLAIILPANRQKGVALTLLAMGLSVATALVFTLLVAIAGPSMARGMGTPDLLPWLWLVGPATILMASYVSLTYWLNRHGRYGIMSRNRILQSGLLAGGQLGMGATITGAFGLIVGHFIAQTITTATIFVTFAKSVRGRAWRLWRLDIAAVARHYVRHPKFLLAAHVADKAAIESPTIAIAALYGPREAGFFMMAQRIITLPTSLVANAVGDVYRQNATETYRAQRSFRALFLKTLSALTALVILPIAALIIIAPDLFAFIFGDEWRVSGDYAQWLALAAGLQFIFSPLDKGALILGAVRYISIWEYFRVSLMAAVIGACAWWQLPVEQFVAGVAFANATVYLVDGFVQWRISGGSSRLAR</sequence>
<dbReference type="Proteomes" id="UP000008808">
    <property type="component" value="Chromosome"/>
</dbReference>
<feature type="transmembrane region" description="Helical" evidence="7">
    <location>
        <begin position="164"/>
        <end position="183"/>
    </location>
</feature>
<feature type="transmembrane region" description="Helical" evidence="7">
    <location>
        <begin position="123"/>
        <end position="143"/>
    </location>
</feature>
<evidence type="ECO:0000256" key="5">
    <source>
        <dbReference type="ARBA" id="ARBA00022989"/>
    </source>
</evidence>
<dbReference type="EMBL" id="CP000157">
    <property type="protein sequence ID" value="ABC64754.1"/>
    <property type="molecule type" value="Genomic_DNA"/>
</dbReference>
<evidence type="ECO:0000256" key="1">
    <source>
        <dbReference type="ARBA" id="ARBA00004651"/>
    </source>
</evidence>
<proteinExistence type="inferred from homology"/>
<feature type="transmembrane region" description="Helical" evidence="7">
    <location>
        <begin position="54"/>
        <end position="74"/>
    </location>
</feature>
<feature type="transmembrane region" description="Helical" evidence="7">
    <location>
        <begin position="302"/>
        <end position="323"/>
    </location>
</feature>
<dbReference type="HOGENOM" id="CLU_037830_0_0_5"/>
<keyword evidence="4 7" id="KW-0812">Transmembrane</keyword>
<evidence type="ECO:0000256" key="3">
    <source>
        <dbReference type="ARBA" id="ARBA00022475"/>
    </source>
</evidence>
<name>Q2N6D7_ERYLH</name>
<evidence type="ECO:0000256" key="6">
    <source>
        <dbReference type="ARBA" id="ARBA00023136"/>
    </source>
</evidence>
<protein>
    <submittedName>
        <fullName evidence="8">O-antigen translocase</fullName>
    </submittedName>
</protein>
<keyword evidence="5 7" id="KW-1133">Transmembrane helix</keyword>
<dbReference type="OrthoDB" id="7605542at2"/>
<gene>
    <name evidence="8" type="ordered locus">ELI_13310</name>
</gene>
<organism evidence="8 9">
    <name type="scientific">Erythrobacter litoralis (strain HTCC2594)</name>
    <dbReference type="NCBI Taxonomy" id="314225"/>
    <lineage>
        <taxon>Bacteria</taxon>
        <taxon>Pseudomonadati</taxon>
        <taxon>Pseudomonadota</taxon>
        <taxon>Alphaproteobacteria</taxon>
        <taxon>Sphingomonadales</taxon>
        <taxon>Erythrobacteraceae</taxon>
        <taxon>Erythrobacter/Porphyrobacter group</taxon>
        <taxon>Erythrobacter</taxon>
    </lineage>
</organism>
<dbReference type="InterPro" id="IPR050833">
    <property type="entry name" value="Poly_Biosynth_Transport"/>
</dbReference>
<feature type="transmembrane region" description="Helical" evidence="7">
    <location>
        <begin position="21"/>
        <end position="42"/>
    </location>
</feature>
<evidence type="ECO:0000256" key="2">
    <source>
        <dbReference type="ARBA" id="ARBA00007430"/>
    </source>
</evidence>
<evidence type="ECO:0000256" key="7">
    <source>
        <dbReference type="SAM" id="Phobius"/>
    </source>
</evidence>
<feature type="transmembrane region" description="Helical" evidence="7">
    <location>
        <begin position="372"/>
        <end position="395"/>
    </location>
</feature>
<evidence type="ECO:0000313" key="8">
    <source>
        <dbReference type="EMBL" id="ABC64754.1"/>
    </source>
</evidence>
<feature type="transmembrane region" description="Helical" evidence="7">
    <location>
        <begin position="86"/>
        <end position="111"/>
    </location>
</feature>
<dbReference type="STRING" id="314225.ELI_13310"/>
<feature type="transmembrane region" description="Helical" evidence="7">
    <location>
        <begin position="343"/>
        <end position="360"/>
    </location>
</feature>
<dbReference type="KEGG" id="eli:ELI_13310"/>
<accession>Q2N6D7</accession>